<accession>A0A1I6HPR1</accession>
<gene>
    <name evidence="1" type="ORF">SAMN04487937_2800</name>
</gene>
<evidence type="ECO:0000313" key="1">
    <source>
        <dbReference type="EMBL" id="SFR56442.1"/>
    </source>
</evidence>
<evidence type="ECO:0000313" key="2">
    <source>
        <dbReference type="Proteomes" id="UP000198932"/>
    </source>
</evidence>
<sequence length="81" mass="9574">MTLRDEAWSSLLEQTVMTPKFKLTDLPFKESERHTVRRCLRQAEEFGWLERTSEHSAIWRAGPKAKMLLNLSEEKLRLADE</sequence>
<name>A0A1I6HPR1_HALSD</name>
<protein>
    <submittedName>
        <fullName evidence="1">Uncharacterized protein</fullName>
    </submittedName>
</protein>
<dbReference type="EMBL" id="FOYN01000004">
    <property type="protein sequence ID" value="SFR56442.1"/>
    <property type="molecule type" value="Genomic_DNA"/>
</dbReference>
<proteinExistence type="predicted"/>
<dbReference type="AlphaFoldDB" id="A0A1I6HPR1"/>
<organism evidence="1 2">
    <name type="scientific">Halorubrum sodomense</name>
    <dbReference type="NCBI Taxonomy" id="35743"/>
    <lineage>
        <taxon>Archaea</taxon>
        <taxon>Methanobacteriati</taxon>
        <taxon>Methanobacteriota</taxon>
        <taxon>Stenosarchaea group</taxon>
        <taxon>Halobacteria</taxon>
        <taxon>Halobacteriales</taxon>
        <taxon>Haloferacaceae</taxon>
        <taxon>Halorubrum</taxon>
    </lineage>
</organism>
<reference evidence="2" key="1">
    <citation type="submission" date="2016-10" db="EMBL/GenBank/DDBJ databases">
        <authorList>
            <person name="Varghese N."/>
            <person name="Submissions S."/>
        </authorList>
    </citation>
    <scope>NUCLEOTIDE SEQUENCE [LARGE SCALE GENOMIC DNA]</scope>
    <source>
        <strain evidence="2">RD 26</strain>
    </source>
</reference>
<dbReference type="Proteomes" id="UP000198932">
    <property type="component" value="Unassembled WGS sequence"/>
</dbReference>
<dbReference type="OrthoDB" id="350652at2157"/>
<keyword evidence="2" id="KW-1185">Reference proteome</keyword>
<dbReference type="RefSeq" id="WP_092923601.1">
    <property type="nucleotide sequence ID" value="NZ_FOYN01000004.1"/>
</dbReference>